<feature type="domain" description="Cadherin" evidence="19">
    <location>
        <begin position="1240"/>
        <end position="1351"/>
    </location>
</feature>
<feature type="domain" description="Cadherin" evidence="19">
    <location>
        <begin position="3413"/>
        <end position="3524"/>
    </location>
</feature>
<keyword evidence="21" id="KW-1185">Reference proteome</keyword>
<dbReference type="PANTHER" id="PTHR24025">
    <property type="entry name" value="DESMOGLEIN FAMILY MEMBER"/>
    <property type="match status" value="1"/>
</dbReference>
<evidence type="ECO:0000256" key="6">
    <source>
        <dbReference type="ARBA" id="ARBA00022737"/>
    </source>
</evidence>
<dbReference type="Proteomes" id="UP000018936">
    <property type="component" value="Unassembled WGS sequence"/>
</dbReference>
<dbReference type="PRINTS" id="PR00205">
    <property type="entry name" value="CADHERIN"/>
</dbReference>
<dbReference type="PROSITE" id="PS50268">
    <property type="entry name" value="CADHERIN_2"/>
    <property type="match status" value="31"/>
</dbReference>
<feature type="domain" description="Cadherin" evidence="19">
    <location>
        <begin position="1762"/>
        <end position="1867"/>
    </location>
</feature>
<dbReference type="SMART" id="SM00282">
    <property type="entry name" value="LamG"/>
    <property type="match status" value="1"/>
</dbReference>
<dbReference type="InterPro" id="IPR015919">
    <property type="entry name" value="Cadherin-like_sf"/>
</dbReference>
<keyword evidence="10 15" id="KW-0472">Membrane</keyword>
<dbReference type="PROSITE" id="PS50026">
    <property type="entry name" value="EGF_3"/>
    <property type="match status" value="3"/>
</dbReference>
<dbReference type="InterPro" id="IPR056286">
    <property type="entry name" value="Cadherin_CELSR1-3_9th"/>
</dbReference>
<feature type="domain" description="Cadherin" evidence="19">
    <location>
        <begin position="1445"/>
        <end position="1550"/>
    </location>
</feature>
<feature type="domain" description="Cadherin" evidence="19">
    <location>
        <begin position="2814"/>
        <end position="2918"/>
    </location>
</feature>
<dbReference type="FunFam" id="2.60.40.60:FF:000066">
    <property type="entry name" value="FAT atypical cadherin 1"/>
    <property type="match status" value="1"/>
</dbReference>
<dbReference type="FunFam" id="2.60.40.60:FF:000059">
    <property type="entry name" value="FAT atypical cadherin 3"/>
    <property type="match status" value="1"/>
</dbReference>
<dbReference type="FunFam" id="2.60.40.60:FF:000035">
    <property type="entry name" value="Protocadherin Fat 3"/>
    <property type="match status" value="1"/>
</dbReference>
<keyword evidence="11 14" id="KW-1015">Disulfide bond</keyword>
<dbReference type="FunFam" id="2.60.40.60:FF:000197">
    <property type="entry name" value="FAT atypical cadherin 2"/>
    <property type="match status" value="1"/>
</dbReference>
<feature type="domain" description="Cadherin" evidence="19">
    <location>
        <begin position="2289"/>
        <end position="2390"/>
    </location>
</feature>
<feature type="disulfide bond" evidence="14">
    <location>
        <begin position="3894"/>
        <end position="3903"/>
    </location>
</feature>
<dbReference type="FunFam" id="2.60.40.60:FF:000039">
    <property type="entry name" value="FAT atypical cadherin 3"/>
    <property type="match status" value="1"/>
</dbReference>
<keyword evidence="6" id="KW-0677">Repeat</keyword>
<accession>V8P327</accession>
<dbReference type="FunFam" id="2.60.40.60:FF:000037">
    <property type="entry name" value="FAT atypical cadherin 1"/>
    <property type="match status" value="1"/>
</dbReference>
<evidence type="ECO:0000256" key="15">
    <source>
        <dbReference type="SAM" id="Phobius"/>
    </source>
</evidence>
<dbReference type="CDD" id="cd00110">
    <property type="entry name" value="LamG"/>
    <property type="match status" value="1"/>
</dbReference>
<name>V8P327_OPHHA</name>
<evidence type="ECO:0000256" key="8">
    <source>
        <dbReference type="ARBA" id="ARBA00022889"/>
    </source>
</evidence>
<dbReference type="InterPro" id="IPR001881">
    <property type="entry name" value="EGF-like_Ca-bd_dom"/>
</dbReference>
<evidence type="ECO:0000256" key="10">
    <source>
        <dbReference type="ARBA" id="ARBA00023136"/>
    </source>
</evidence>
<comment type="caution">
    <text evidence="20">The sequence shown here is derived from an EMBL/GenBank/DDBJ whole genome shotgun (WGS) entry which is preliminary data.</text>
</comment>
<dbReference type="EMBL" id="AZIM01001028">
    <property type="protein sequence ID" value="ETE68388.1"/>
    <property type="molecule type" value="Genomic_DNA"/>
</dbReference>
<feature type="domain" description="Cadherin" evidence="19">
    <location>
        <begin position="1029"/>
        <end position="1133"/>
    </location>
</feature>
<dbReference type="InterPro" id="IPR020894">
    <property type="entry name" value="Cadherin_CS"/>
</dbReference>
<proteinExistence type="predicted"/>
<dbReference type="FunFam" id="2.60.40.60:FF:000084">
    <property type="entry name" value="FAT atypical cadherin 3"/>
    <property type="match status" value="1"/>
</dbReference>
<feature type="domain" description="Cadherin" evidence="19">
    <location>
        <begin position="2167"/>
        <end position="2288"/>
    </location>
</feature>
<evidence type="ECO:0000259" key="18">
    <source>
        <dbReference type="PROSITE" id="PS50026"/>
    </source>
</evidence>
<keyword evidence="8" id="KW-0130">Cell adhesion</keyword>
<dbReference type="FunFam" id="2.60.40.60:FF:000071">
    <property type="entry name" value="FAT atypical cadherin 1"/>
    <property type="match status" value="1"/>
</dbReference>
<dbReference type="FunFam" id="2.60.40.60:FF:000089">
    <property type="entry name" value="FAT atypical cadherin 1"/>
    <property type="match status" value="1"/>
</dbReference>
<evidence type="ECO:0000256" key="5">
    <source>
        <dbReference type="ARBA" id="ARBA00022729"/>
    </source>
</evidence>
<keyword evidence="12" id="KW-0325">Glycoprotein</keyword>
<keyword evidence="7 13" id="KW-0106">Calcium</keyword>
<feature type="domain" description="Cadherin" evidence="19">
    <location>
        <begin position="820"/>
        <end position="928"/>
    </location>
</feature>
<feature type="domain" description="Cadherin" evidence="19">
    <location>
        <begin position="1964"/>
        <end position="2065"/>
    </location>
</feature>
<feature type="transmembrane region" description="Helical" evidence="15">
    <location>
        <begin position="3961"/>
        <end position="3983"/>
    </location>
</feature>
<dbReference type="FunFam" id="2.60.40.60:FF:000061">
    <property type="entry name" value="FAT atypical cadherin 3"/>
    <property type="match status" value="1"/>
</dbReference>
<dbReference type="FunFam" id="2.60.40.60:FF:000058">
    <property type="entry name" value="FAT atypical cadherin 3"/>
    <property type="match status" value="2"/>
</dbReference>
<feature type="domain" description="Cadherin" evidence="19">
    <location>
        <begin position="925"/>
        <end position="1028"/>
    </location>
</feature>
<dbReference type="SMART" id="SM00179">
    <property type="entry name" value="EGF_CA"/>
    <property type="match status" value="3"/>
</dbReference>
<evidence type="ECO:0000259" key="19">
    <source>
        <dbReference type="PROSITE" id="PS50268"/>
    </source>
</evidence>
<dbReference type="Gene3D" id="2.60.40.60">
    <property type="entry name" value="Cadherins"/>
    <property type="match status" value="32"/>
</dbReference>
<dbReference type="CDD" id="cd11304">
    <property type="entry name" value="Cadherin_repeat"/>
    <property type="match status" value="32"/>
</dbReference>
<feature type="domain" description="Cadherin" evidence="19">
    <location>
        <begin position="3021"/>
        <end position="3124"/>
    </location>
</feature>
<dbReference type="PROSITE" id="PS00022">
    <property type="entry name" value="EGF_1"/>
    <property type="match status" value="3"/>
</dbReference>
<dbReference type="GO" id="GO:0005886">
    <property type="term" value="C:plasma membrane"/>
    <property type="evidence" value="ECO:0007669"/>
    <property type="project" value="UniProtKB-SubCell"/>
</dbReference>
<evidence type="ECO:0000256" key="13">
    <source>
        <dbReference type="PROSITE-ProRule" id="PRU00043"/>
    </source>
</evidence>
<dbReference type="InterPro" id="IPR000742">
    <property type="entry name" value="EGF"/>
</dbReference>
<dbReference type="FunFam" id="2.60.40.60:FF:000033">
    <property type="entry name" value="FAT atypical cadherin 1"/>
    <property type="match status" value="1"/>
</dbReference>
<dbReference type="InterPro" id="IPR001791">
    <property type="entry name" value="Laminin_G"/>
</dbReference>
<feature type="domain" description="Cadherin" evidence="19">
    <location>
        <begin position="571"/>
        <end position="667"/>
    </location>
</feature>
<feature type="domain" description="Cadherin" evidence="19">
    <location>
        <begin position="150"/>
        <end position="257"/>
    </location>
</feature>
<dbReference type="PROSITE" id="PS51257">
    <property type="entry name" value="PROKAR_LIPOPROTEIN"/>
    <property type="match status" value="1"/>
</dbReference>
<feature type="domain" description="Laminin G" evidence="17">
    <location>
        <begin position="3654"/>
        <end position="3825"/>
    </location>
</feature>
<evidence type="ECO:0000256" key="2">
    <source>
        <dbReference type="ARBA" id="ARBA00022475"/>
    </source>
</evidence>
<evidence type="ECO:0000256" key="11">
    <source>
        <dbReference type="ARBA" id="ARBA00023157"/>
    </source>
</evidence>
<evidence type="ECO:0000313" key="21">
    <source>
        <dbReference type="Proteomes" id="UP000018936"/>
    </source>
</evidence>
<dbReference type="FunFam" id="2.60.40.60:FF:000041">
    <property type="entry name" value="FAT atypical cadherin 1"/>
    <property type="match status" value="1"/>
</dbReference>
<dbReference type="SUPFAM" id="SSF57196">
    <property type="entry name" value="EGF/Laminin"/>
    <property type="match status" value="3"/>
</dbReference>
<organism evidence="20 21">
    <name type="scientific">Ophiophagus hannah</name>
    <name type="common">King cobra</name>
    <name type="synonym">Naja hannah</name>
    <dbReference type="NCBI Taxonomy" id="8665"/>
    <lineage>
        <taxon>Eukaryota</taxon>
        <taxon>Metazoa</taxon>
        <taxon>Chordata</taxon>
        <taxon>Craniata</taxon>
        <taxon>Vertebrata</taxon>
        <taxon>Euteleostomi</taxon>
        <taxon>Lepidosauria</taxon>
        <taxon>Squamata</taxon>
        <taxon>Bifurcata</taxon>
        <taxon>Unidentata</taxon>
        <taxon>Episquamata</taxon>
        <taxon>Toxicofera</taxon>
        <taxon>Serpentes</taxon>
        <taxon>Colubroidea</taxon>
        <taxon>Elapidae</taxon>
        <taxon>Elapinae</taxon>
        <taxon>Ophiophagus</taxon>
    </lineage>
</organism>
<dbReference type="Gene3D" id="2.10.25.10">
    <property type="entry name" value="Laminin"/>
    <property type="match status" value="3"/>
</dbReference>
<dbReference type="FunFam" id="2.60.40.60:FF:000021">
    <property type="entry name" value="FAT atypical cadherin 1"/>
    <property type="match status" value="2"/>
</dbReference>
<keyword evidence="4 15" id="KW-0812">Transmembrane</keyword>
<dbReference type="Pfam" id="PF00008">
    <property type="entry name" value="EGF"/>
    <property type="match status" value="2"/>
</dbReference>
<evidence type="ECO:0000256" key="16">
    <source>
        <dbReference type="SAM" id="SignalP"/>
    </source>
</evidence>
<feature type="domain" description="Cadherin" evidence="19">
    <location>
        <begin position="3218"/>
        <end position="3307"/>
    </location>
</feature>
<dbReference type="FunFam" id="2.60.40.60:FF:000052">
    <property type="entry name" value="FAT atypical cadherin 1"/>
    <property type="match status" value="1"/>
</dbReference>
<feature type="domain" description="Cadherin" evidence="19">
    <location>
        <begin position="2066"/>
        <end position="2166"/>
    </location>
</feature>
<dbReference type="GO" id="GO:0005911">
    <property type="term" value="C:cell-cell junction"/>
    <property type="evidence" value="ECO:0007669"/>
    <property type="project" value="TreeGrafter"/>
</dbReference>
<feature type="domain" description="EGF-like" evidence="18">
    <location>
        <begin position="3906"/>
        <end position="3942"/>
    </location>
</feature>
<feature type="disulfide bond" evidence="14">
    <location>
        <begin position="3855"/>
        <end position="3864"/>
    </location>
</feature>
<feature type="domain" description="Cadherin" evidence="19">
    <location>
        <begin position="35"/>
        <end position="149"/>
    </location>
</feature>
<dbReference type="GO" id="GO:0005509">
    <property type="term" value="F:calcium ion binding"/>
    <property type="evidence" value="ECO:0007669"/>
    <property type="project" value="UniProtKB-UniRule"/>
</dbReference>
<dbReference type="SUPFAM" id="SSF49313">
    <property type="entry name" value="Cadherin-like"/>
    <property type="match status" value="32"/>
</dbReference>
<dbReference type="GO" id="GO:0007156">
    <property type="term" value="P:homophilic cell adhesion via plasma membrane adhesion molecules"/>
    <property type="evidence" value="ECO:0007669"/>
    <property type="project" value="InterPro"/>
</dbReference>
<dbReference type="Gene3D" id="2.60.120.200">
    <property type="match status" value="1"/>
</dbReference>
<evidence type="ECO:0000256" key="14">
    <source>
        <dbReference type="PROSITE-ProRule" id="PRU00076"/>
    </source>
</evidence>
<feature type="domain" description="Cadherin" evidence="19">
    <location>
        <begin position="2706"/>
        <end position="2813"/>
    </location>
</feature>
<keyword evidence="9 15" id="KW-1133">Transmembrane helix</keyword>
<feature type="domain" description="Cadherin" evidence="19">
    <location>
        <begin position="1134"/>
        <end position="1239"/>
    </location>
</feature>
<dbReference type="OrthoDB" id="6252479at2759"/>
<keyword evidence="3 14" id="KW-0245">EGF-like domain</keyword>
<feature type="domain" description="EGF-like" evidence="18">
    <location>
        <begin position="3828"/>
        <end position="3865"/>
    </location>
</feature>
<evidence type="ECO:0000256" key="3">
    <source>
        <dbReference type="ARBA" id="ARBA00022536"/>
    </source>
</evidence>
<dbReference type="Pfam" id="PF00028">
    <property type="entry name" value="Cadherin"/>
    <property type="match status" value="26"/>
</dbReference>
<feature type="domain" description="Cadherin" evidence="19">
    <location>
        <begin position="1656"/>
        <end position="1753"/>
    </location>
</feature>
<dbReference type="FunFam" id="2.60.40.60:FF:000075">
    <property type="entry name" value="FAT atypical cadherin 1"/>
    <property type="match status" value="1"/>
</dbReference>
<feature type="domain" description="Cadherin" evidence="19">
    <location>
        <begin position="2495"/>
        <end position="2599"/>
    </location>
</feature>
<dbReference type="InterPro" id="IPR013320">
    <property type="entry name" value="ConA-like_dom_sf"/>
</dbReference>
<sequence>MDTRKLFVNFALCLAFFLACEGNSEKGNGSLLHFTYPLYNTSIYENSAPKTYMENYVKMGIYITDPAWDIKYQIVFGDTSGLFKAEEYIVGDFCFLRIRTRSGNTDRLNREFKDKYLLIIHAREKTFAYETWAKVLVQILDRNDLKPLFSPPSYKVTVEEDTLPKTTIGWVSATDADIGQNAEFYYTLSTRSQLFTIHPTSGIIMSAVRLNATHRGKHQLKALAVDRMRKISEGNGFGNMASLTILVEPSTRKPPVIASVKPVDSAEDLLYATLSVKTDGSGAGVDAVDIVDGDPRGHFRTVRSYIGSNDFMIVSDKEINWSNSPRGFNLSLQAKDKNKPPLFSQTVFVQIQPSKYTSAKFEKDSYQVQLNEFAPPGSHVAMVQITPVLQNVKYMLKLNSDSVNFKINPQTGVITTVKRIDFHKQSHFEFEVTATYRHLSTTVIVDVVDCNNHAPSFTRSSYFSNFDENLPPGSSVLSVKATDSDSGENGFVTYNIANQKTVPFVIDPFTGVISTTKLMDYELMQRLYYLRIWASDSGSPFRHQTEVYVSLFLNNLNDNVPVFEKINCNGSIPWDLPIGHSVFTVSAIDRDELTPIKYEIKSGNEEQFFELNPVSGVISLRAHFKDFHYQSLLPISYALKISATDGNNSASPACINITVVKQEPPLSFQCEETGVLKELANTIIQSAVSPSPDHQDEDSSLNTYLINHHAPQFDDTFPRSIDIPETTPVNSTIAQLTAIDSDAGFSGKMVYVISSGNEESCFDIDTEMGLLLILSPLDHERTSFYVLNITVYDLGSPQKSTWKLLAVNVLDANDNAPTFLQSTYLIPIPEDIRMGTTVAVLTANDADTNDNSRVKYSFLTHSDKFAINSVTGEVVVTATLDRELEPQYILKVEARDQPQKGHQLFAIADLVISLEDVNDNSPYCIPALNKMNVPEDLPLGTTLLFLEAFDPDITSEGELEYSLITDHENMFHLNEFTGSLTLEKELDYEKMEFYNISVKISDAGNLSSLCYIEVNVLDINENLHPPSFDSFVYEGSVKENSQEGTPVMRVVAQDGDRGKDGQIQYFIREGSGMALFNIENDTGLIFTMGPLDRELCSHYWLTVLAVDKGSVPLSSVVEIYIEISDINDNPPQMSRTVFYSSVLENSPANTSILQVEAVDPDTDSQGKLTFLIINGNHQGMFAINPFTGLIYTTSQQLDREHKAEHILEVSVSDNGDPVLQSSSRVVIQVLDVNDNPPSFSQKLFMVQLPEKAASETPLPIYRVIAADRDEGLNCQITYSLEENSEGLFSIHPVTGVVVSQKAFSAQEYNILTVKATDGGTPQLSSSVRLHIDWIPKPFPSSEPLAFDEPHFNFTVMETDPVNHMVGVISVDAGLSQIWFNITGGDDAMNFDIEKSTGSIVIARTLDAKERSNYNLTIEVTDGSSIIKTQAYIHVIDINQHPPRFLEYHYEARIPEDTPPGTEFLGVSAADQDHGKGLIYTLHSSLDPRSLKFFQIDPSRGTLVTVSDLDAQSMPLHTLTVMVRDQDVPIKRDFARIVIHIEGCNSHPPQFTSLHYKAEILNVASIGTEVVQVRALDLDQGVNAEVHYCFEAGNSGGFFTINKLSGIITVSQKLDQSKQERFALTVKAEDQGFPQLKDSTTVNIYIKPSDTTPPQFTEEEYVVEISESAIIGSPVILVSAISSSFVTYEIKAGDKDGFFSINYQSGLISTQKSLDFEQTSSYQLKIRGTNMAGSFMDVPVFVYLIDQNDNLPIFDKPSFIGWIDENIPFGSIVMDENNVPLVINATDADQDSNALLIYEILEMEAMTFFKIDQNMGTLTTCADIDYEHNTVFHFGVHVHDSGNPILFASKPVQVTIYIRNINDCPPVFIKSFYDLSVILPIHDGMELLKVNAKDADSEVIYSIAEGNLTNTFFIHKTTGAISVLNHTNVGNYHEFTIRAGDGLYVASTLVRLHFTEPQDSILKFDQDVYLATVKENSTELQIIIVLGVIGNQLNEPLFYSILNGTEWFRMIPSSGVLQTKNVKFDREIQDVYEIAVEVKDIKNPPGVSQAIVRIIVDDINDNPPQFENLPYYIAIPAGTEPGDIIFTVSATDQDLGNNRVIFYSFVEDYQHFWIDAYSGDISLKQPLDLQTLNKYTLSIIARDAGEPPLYAEEEITIMVKNKSSPLFQSLFYTAKVPESNPPYTPILHLQARKDVPAQTPVIQLLVTDQDSGWNKLVSYQILEERSDSSKFFSIDGSTGEISTTQGLDYEMNHKFHIKVRATDHGLPPLSSEVLVIISVLDINDNPPQFSQLQYQTNVSKMVSCGQVVVKVQAFDPDSRDTPRLEYMILSGNEKRHFTMDSTSGIISTLNHCKKNLESFYSLRVSASDGVFKATVPVYINTTNVNKYSPAFQRDVYEAVLAENAKIGTEVIELSAIDPDDGVYGTINYIIINKLGQEKFLIDDKGRIETLQKLDRENSTERVVDIKIMAKDGGGKVAFCTVKIILTDENDNRPQFKASEYLLSIQSNMRKGSPVIQVLAYDADEGVNADVIYSVDRVITEDVIEINTVTGVVVVKESLKGLENTTLKFGVKAEDAKPPNWHSVVPVKLQVVPREVSLPRFSEPLYTFSASEDLPEGSEIGLVRAIGKEPIIYSLVEGTSAESNEEEIFTLDKQTGILTVQKAMDYEKMKWYQVDVLAHSSYKNTELVSLVSINIHVKDVNDNKPIFEADPYRAFVTENMPAGTPVIQLTANDQDTGSDGQVTYSLGSGLSYIREFFTIDSENGWIMTLKELDCEVQKSYKFFVVASDHGKKIQLSSQTLVEVTVADENDNAPEFSKKIYKGSVVENAEPGQMITILNSIDRDLSEENRQVVCYITEGDVLGQFGVSEVDGKWKVFSKKLLDREETEKYLLKVMVSDGKFQAATEVEILVLDVNDNSPECKQTLYEGKVSEVASQGFSILKVLATDVDAGSNGQITYSLHGVGAEDFRLDSYTGELTTSTFNLALDFSFIVLVAKATDGGGRFCQMEITVHVEDTNDNAPRFYPSHCAVAIYDNTSIKTPIAVVFAKDPDESLNSEVRYHLAESANGHFSVNEVTGVILLEKPLKESPSVLELTVLAEDRGVPQSLSSFTTVTVSVVDLKEYLPVFLSTEYLIEVKENVAVGTEVLNLSTLTRSTVANTEIRYEITSGNYLGKFRLHSSTVAHEYYLTIEGIRKTSTSFSDVTMIMINVTDINDHVPEFGQDLYIANISEDAAIGEIVFTVLANDKDGLMNNHITYSIVEGNPLGHFMIDPKAGEIYTAKHLDREETALSSDTIVLIHVSDVNDNPPRFFQLNYSAAVQENSPVGTSVLELIMSDRDSSENGPPYNFQIVEGNEGKAFQINQAGVLVTSSTLNRRTKEQYLLQVQVVDSGRPPLSSSAFISIFVIQQSQYPPSALPLEIFITTNERTFRGGVLGKIHATDRDPHDTLLYSFVSVVPEKKQFSVGLSDGKIIATEGLQHGHYSLNVSVSDGTFSTITRVQVHVWSFSQDALDKAVTLHFLHLNPEEFISDHWRNLQRFLGNILETKRQNVHMASLQPSEASNGMDLLLAVGEPQYSLYKPSFIANRISQSTEEMDQRVGLRVKKVTYVPCHEANCIIQRACKETFQLDPGTVFTYSSARFSVLTPRHSLEQICSCNGTALRFSGHSYIWYHHQGKRDWQMHFHLQTHQLHAILLTTNGSNSAVLQLVNGVPHLGYRCRSGFSANLSSHRFVSDSVWHSVFLEVKSHSIHLLVDDMGNASLHLPESCRISHSTRDLLIGGLVQHHQPQRITGGFKGCLNTITVDGRNLVVLPKEKRSRGVVEESSIRQCCPRSGACSSNPCLNDGLCSEVQNGGYVCTCSTQFSGDHCEVADGFCEGNPCLHGGTCELSEKGGYICRCPERYWGERCEKVAEKCLQNPCENSGRCVNSEGSLHCICTDHFQGPFCSQTIGITTINPSSEIWKPEGIAKISAGVLGIVILVIAIITIYKRYCHKVKAHKPVAKEDPDLLSKSEFSKSVGVGTQGLPPIELNILNNGHHNHFSALDPAKPSVVPEFTTFHSSNVQKQRGAIVCSVAPNLPAAAPLSNTENDSTLKSSWTGEKMVYPGETTYWPPRYQSTDTQEYHQYEVIETPLPPSPCHRPLPPPVDSDPAGLYGGFPFPLDQNNKRAPIPPRYSNQNLEDFLPPGSAELPSSQCQNEYTAISYYPSQLVENEGPLYHPDNGYKRVSMRLSVAQPSYADCEIRPVPNVRTQPALPSNYEGSDMVESDYGSCEEVMF</sequence>
<dbReference type="Pfam" id="PF23592">
    <property type="entry name" value="Cadherin_CELSR2_9th"/>
    <property type="match status" value="1"/>
</dbReference>
<feature type="disulfide bond" evidence="14">
    <location>
        <begin position="3932"/>
        <end position="3941"/>
    </location>
</feature>
<dbReference type="FunFam" id="2.60.40.60:FF:000080">
    <property type="entry name" value="FAT atypical cadherin 1"/>
    <property type="match status" value="1"/>
</dbReference>
<dbReference type="InterPro" id="IPR050971">
    <property type="entry name" value="Cadherin-domain_protein"/>
</dbReference>
<feature type="domain" description="Cadherin" evidence="19">
    <location>
        <begin position="458"/>
        <end position="563"/>
    </location>
</feature>
<evidence type="ECO:0000256" key="4">
    <source>
        <dbReference type="ARBA" id="ARBA00022692"/>
    </source>
</evidence>
<keyword evidence="2" id="KW-1003">Cell membrane</keyword>
<evidence type="ECO:0000256" key="9">
    <source>
        <dbReference type="ARBA" id="ARBA00022989"/>
    </source>
</evidence>
<dbReference type="FunFam" id="2.60.40.60:FF:000053">
    <property type="entry name" value="FAT atypical cadherin 3"/>
    <property type="match status" value="1"/>
</dbReference>
<feature type="domain" description="Cadherin" evidence="19">
    <location>
        <begin position="2391"/>
        <end position="2494"/>
    </location>
</feature>
<dbReference type="FunFam" id="2.60.40.60:FF:000079">
    <property type="entry name" value="FAT atypical cadherin 1"/>
    <property type="match status" value="1"/>
</dbReference>
<feature type="domain" description="Cadherin" evidence="19">
    <location>
        <begin position="3125"/>
        <end position="3217"/>
    </location>
</feature>
<dbReference type="InterPro" id="IPR002126">
    <property type="entry name" value="Cadherin-like_dom"/>
</dbReference>
<feature type="domain" description="Cadherin" evidence="19">
    <location>
        <begin position="1347"/>
        <end position="1444"/>
    </location>
</feature>
<evidence type="ECO:0000256" key="12">
    <source>
        <dbReference type="ARBA" id="ARBA00023180"/>
    </source>
</evidence>
<dbReference type="FunFam" id="2.60.40.60:FF:000064">
    <property type="entry name" value="FAT atypical cadherin 1"/>
    <property type="match status" value="1"/>
</dbReference>
<feature type="domain" description="Cadherin" evidence="19">
    <location>
        <begin position="362"/>
        <end position="457"/>
    </location>
</feature>
<dbReference type="CDD" id="cd00054">
    <property type="entry name" value="EGF_CA"/>
    <property type="match status" value="3"/>
</dbReference>
<dbReference type="FunFam" id="2.60.40.60:FF:000051">
    <property type="entry name" value="FAT atypical cadherin 1"/>
    <property type="match status" value="1"/>
</dbReference>
<evidence type="ECO:0000259" key="17">
    <source>
        <dbReference type="PROSITE" id="PS50025"/>
    </source>
</evidence>
<feature type="domain" description="Cadherin" evidence="19">
    <location>
        <begin position="2919"/>
        <end position="3020"/>
    </location>
</feature>
<feature type="domain" description="Cadherin" evidence="19">
    <location>
        <begin position="2600"/>
        <end position="2705"/>
    </location>
</feature>
<feature type="domain" description="Cadherin" evidence="19">
    <location>
        <begin position="3308"/>
        <end position="3412"/>
    </location>
</feature>
<dbReference type="PROSITE" id="PS50025">
    <property type="entry name" value="LAM_G_DOMAIN"/>
    <property type="match status" value="1"/>
</dbReference>
<feature type="domain" description="Cadherin" evidence="19">
    <location>
        <begin position="1551"/>
        <end position="1655"/>
    </location>
</feature>
<protein>
    <submittedName>
        <fullName evidence="20">Protocadherin Fat 2</fullName>
    </submittedName>
</protein>
<evidence type="ECO:0000256" key="7">
    <source>
        <dbReference type="ARBA" id="ARBA00022837"/>
    </source>
</evidence>
<dbReference type="FunFam" id="2.60.40.60:FF:000116">
    <property type="entry name" value="Dachsous cadherin-related 2"/>
    <property type="match status" value="1"/>
</dbReference>
<dbReference type="PROSITE" id="PS00232">
    <property type="entry name" value="CADHERIN_1"/>
    <property type="match status" value="12"/>
</dbReference>
<dbReference type="Pfam" id="PF02210">
    <property type="entry name" value="Laminin_G_2"/>
    <property type="match status" value="1"/>
</dbReference>
<dbReference type="PANTHER" id="PTHR24025:SF23">
    <property type="entry name" value="NEURAL-CADHERIN"/>
    <property type="match status" value="1"/>
</dbReference>
<comment type="subcellular location">
    <subcellularLocation>
        <location evidence="1">Cell membrane</location>
        <topology evidence="1">Single-pass membrane protein</topology>
    </subcellularLocation>
</comment>
<dbReference type="FunFam" id="2.60.40.60:FF:000194">
    <property type="entry name" value="FAT atypical cadherin 2"/>
    <property type="match status" value="1"/>
</dbReference>
<comment type="caution">
    <text evidence="14">Lacks conserved residue(s) required for the propagation of feature annotation.</text>
</comment>
<feature type="signal peptide" evidence="16">
    <location>
        <begin position="1"/>
        <end position="22"/>
    </location>
</feature>
<dbReference type="FunFam" id="2.60.40.60:FF:000026">
    <property type="entry name" value="FAT atypical cadherin 1"/>
    <property type="match status" value="2"/>
</dbReference>
<dbReference type="FunFam" id="2.60.40.60:FF:000065">
    <property type="entry name" value="FAT atypical cadherin 1"/>
    <property type="match status" value="1"/>
</dbReference>
<dbReference type="SMART" id="SM00112">
    <property type="entry name" value="CA"/>
    <property type="match status" value="32"/>
</dbReference>
<feature type="domain" description="EGF-like" evidence="18">
    <location>
        <begin position="3867"/>
        <end position="3904"/>
    </location>
</feature>
<evidence type="ECO:0000256" key="1">
    <source>
        <dbReference type="ARBA" id="ARBA00004162"/>
    </source>
</evidence>
<dbReference type="SUPFAM" id="SSF49899">
    <property type="entry name" value="Concanavalin A-like lectins/glucanases"/>
    <property type="match status" value="1"/>
</dbReference>
<dbReference type="FunFam" id="2.10.25.10:FF:000057">
    <property type="entry name" value="protocadherin Fat 1 isoform X2"/>
    <property type="match status" value="1"/>
</dbReference>
<feature type="chain" id="PRO_5004772348" evidence="16">
    <location>
        <begin position="23"/>
        <end position="4271"/>
    </location>
</feature>
<feature type="domain" description="Cadherin" evidence="19">
    <location>
        <begin position="715"/>
        <end position="819"/>
    </location>
</feature>
<dbReference type="FunFam" id="2.60.40.60:FF:000015">
    <property type="entry name" value="FAT atypical cadherin 1"/>
    <property type="match status" value="1"/>
</dbReference>
<reference evidence="20 21" key="1">
    <citation type="journal article" date="2013" name="Proc. Natl. Acad. Sci. U.S.A.">
        <title>The king cobra genome reveals dynamic gene evolution and adaptation in the snake venom system.</title>
        <authorList>
            <person name="Vonk F.J."/>
            <person name="Casewell N.R."/>
            <person name="Henkel C.V."/>
            <person name="Heimberg A.M."/>
            <person name="Jansen H.J."/>
            <person name="McCleary R.J."/>
            <person name="Kerkkamp H.M."/>
            <person name="Vos R.A."/>
            <person name="Guerreiro I."/>
            <person name="Calvete J.J."/>
            <person name="Wuster W."/>
            <person name="Woods A.E."/>
            <person name="Logan J.M."/>
            <person name="Harrison R.A."/>
            <person name="Castoe T.A."/>
            <person name="de Koning A.P."/>
            <person name="Pollock D.D."/>
            <person name="Yandell M."/>
            <person name="Calderon D."/>
            <person name="Renjifo C."/>
            <person name="Currier R.B."/>
            <person name="Salgado D."/>
            <person name="Pla D."/>
            <person name="Sanz L."/>
            <person name="Hyder A.S."/>
            <person name="Ribeiro J.M."/>
            <person name="Arntzen J.W."/>
            <person name="van den Thillart G.E."/>
            <person name="Boetzer M."/>
            <person name="Pirovano W."/>
            <person name="Dirks R.P."/>
            <person name="Spaink H.P."/>
            <person name="Duboule D."/>
            <person name="McGlinn E."/>
            <person name="Kini R.M."/>
            <person name="Richardson M.K."/>
        </authorList>
    </citation>
    <scope>NUCLEOTIDE SEQUENCE</scope>
    <source>
        <tissue evidence="20">Blood</tissue>
    </source>
</reference>
<keyword evidence="5 16" id="KW-0732">Signal</keyword>
<dbReference type="SMART" id="SM00181">
    <property type="entry name" value="EGF"/>
    <property type="match status" value="3"/>
</dbReference>
<gene>
    <name evidence="20" type="primary">FAT2</name>
    <name evidence="20" type="ORF">L345_05807</name>
</gene>
<evidence type="ECO:0000313" key="20">
    <source>
        <dbReference type="EMBL" id="ETE68388.1"/>
    </source>
</evidence>